<feature type="transmembrane region" description="Helical" evidence="2">
    <location>
        <begin position="115"/>
        <end position="141"/>
    </location>
</feature>
<feature type="transmembrane region" description="Helical" evidence="2">
    <location>
        <begin position="90"/>
        <end position="109"/>
    </location>
</feature>
<dbReference type="PANTHER" id="PTHR37422">
    <property type="entry name" value="TEICHURONIC ACID BIOSYNTHESIS PROTEIN TUAE"/>
    <property type="match status" value="1"/>
</dbReference>
<dbReference type="InterPro" id="IPR011990">
    <property type="entry name" value="TPR-like_helical_dom_sf"/>
</dbReference>
<dbReference type="Pfam" id="PF13432">
    <property type="entry name" value="TPR_16"/>
    <property type="match status" value="1"/>
</dbReference>
<keyword evidence="2" id="KW-0812">Transmembrane</keyword>
<dbReference type="InterPro" id="IPR019734">
    <property type="entry name" value="TPR_rpt"/>
</dbReference>
<gene>
    <name evidence="3" type="ORF">COV31_00045</name>
</gene>
<reference evidence="3 4" key="1">
    <citation type="submission" date="2017-09" db="EMBL/GenBank/DDBJ databases">
        <title>Depth-based differentiation of microbial function through sediment-hosted aquifers and enrichment of novel symbionts in the deep terrestrial subsurface.</title>
        <authorList>
            <person name="Probst A.J."/>
            <person name="Ladd B."/>
            <person name="Jarett J.K."/>
            <person name="Geller-Mcgrath D.E."/>
            <person name="Sieber C.M."/>
            <person name="Emerson J.B."/>
            <person name="Anantharaman K."/>
            <person name="Thomas B.C."/>
            <person name="Malmstrom R."/>
            <person name="Stieglmeier M."/>
            <person name="Klingl A."/>
            <person name="Woyke T."/>
            <person name="Ryan C.M."/>
            <person name="Banfield J.F."/>
        </authorList>
    </citation>
    <scope>NUCLEOTIDE SEQUENCE [LARGE SCALE GENOMIC DNA]</scope>
    <source>
        <strain evidence="3">CG10_big_fil_rev_8_21_14_0_10_46_23</strain>
    </source>
</reference>
<feature type="transmembrane region" description="Helical" evidence="2">
    <location>
        <begin position="392"/>
        <end position="425"/>
    </location>
</feature>
<evidence type="ECO:0000256" key="1">
    <source>
        <dbReference type="PROSITE-ProRule" id="PRU00339"/>
    </source>
</evidence>
<dbReference type="Gene3D" id="1.25.40.10">
    <property type="entry name" value="Tetratricopeptide repeat domain"/>
    <property type="match status" value="2"/>
</dbReference>
<keyword evidence="2" id="KW-1133">Transmembrane helix</keyword>
<keyword evidence="2" id="KW-0472">Membrane</keyword>
<feature type="transmembrane region" description="Helical" evidence="2">
    <location>
        <begin position="30"/>
        <end position="48"/>
    </location>
</feature>
<evidence type="ECO:0000313" key="4">
    <source>
        <dbReference type="Proteomes" id="UP000230232"/>
    </source>
</evidence>
<feature type="transmembrane region" description="Helical" evidence="2">
    <location>
        <begin position="265"/>
        <end position="285"/>
    </location>
</feature>
<organism evidence="3 4">
    <name type="scientific">Candidatus Yanofskybacteria bacterium CG10_big_fil_rev_8_21_14_0_10_46_23</name>
    <dbReference type="NCBI Taxonomy" id="1975098"/>
    <lineage>
        <taxon>Bacteria</taxon>
        <taxon>Candidatus Yanofskyibacteriota</taxon>
    </lineage>
</organism>
<feature type="transmembrane region" description="Helical" evidence="2">
    <location>
        <begin position="226"/>
        <end position="253"/>
    </location>
</feature>
<dbReference type="EMBL" id="PCXO01000002">
    <property type="protein sequence ID" value="PIR41657.1"/>
    <property type="molecule type" value="Genomic_DNA"/>
</dbReference>
<proteinExistence type="predicted"/>
<feature type="transmembrane region" description="Helical" evidence="2">
    <location>
        <begin position="445"/>
        <end position="464"/>
    </location>
</feature>
<keyword evidence="1" id="KW-0802">TPR repeat</keyword>
<sequence>MDQTNGGMNFHQNQSVSTLAKSKYSSFDQIIARIVQLSAFLMPIFFLPWTSDILNFQKQVLLVVLSSVALVIWLVGIIKEGKITKVATGLALPISLLILSALLSSLFSIEQFRSFFGVGGAVASSFTTLISLVVLFGLALVSTSDRGKRITQSLTLGAVIALLFGILQALNLHLIPFGALRLASFNTIGSLNALAIFGAIFLPILFMAPKNEETLGRWVRQIGIALIFITLVMANWFLIWAVALIGVIAFVAFQSFSGGFSPKKFILPMTVVVLGVFLVLTGLNVSFLRQNVPTEVGPAFGLSWQVLKDSISSHPVFGFGPENYLYAFERSGVEALSGTTFAGTRFNSATSEVMTHVVNFGVVGLIVLAFFLYSVVALIIRKLYQGQINPAIGGALVASLGAMFLYPFNLSLLFLFWLILALFILKAGDFRQEEIVLENSPRLSLVSSVAFIIGLIVVLTGGYYTTTRYIADSSYVSAATEQNIDQAVTKVGRAINLNPFDSRYYRLASEVFIQQIRNEIQTQNTTKEDRTAQIQALVQNVVRVNQQATDQNPHDSLNWYQRGLAHQSLIGVVGGVEGLAIDYFNEAIKRNSGNADIYNQLGEAHLFRSDQNRVLAQREKTQATAQELTRESNEDLLLAQESFMRATEISPNFGKAIFNLAGTYDRQNQVPQAIAQIEQLVPFNSNNAGLAFQLGLLYYRNDQKPQAKQQLERAVTLLPNYANALWYLSLVEEEAGDIPAAIKRLELILASNPENAEVQSRLEALRRGETTIRGDVLDQEPLELPDTSQIGA</sequence>
<dbReference type="SMART" id="SM00028">
    <property type="entry name" value="TPR"/>
    <property type="match status" value="3"/>
</dbReference>
<feature type="transmembrane region" description="Helical" evidence="2">
    <location>
        <begin position="153"/>
        <end position="175"/>
    </location>
</feature>
<dbReference type="PANTHER" id="PTHR37422:SF13">
    <property type="entry name" value="LIPOPOLYSACCHARIDE BIOSYNTHESIS PROTEIN PA4999-RELATED"/>
    <property type="match status" value="1"/>
</dbReference>
<feature type="transmembrane region" description="Helical" evidence="2">
    <location>
        <begin position="187"/>
        <end position="206"/>
    </location>
</feature>
<dbReference type="AlphaFoldDB" id="A0A2H0R569"/>
<dbReference type="SUPFAM" id="SSF48452">
    <property type="entry name" value="TPR-like"/>
    <property type="match status" value="2"/>
</dbReference>
<evidence type="ECO:0000256" key="2">
    <source>
        <dbReference type="SAM" id="Phobius"/>
    </source>
</evidence>
<evidence type="ECO:0000313" key="3">
    <source>
        <dbReference type="EMBL" id="PIR41657.1"/>
    </source>
</evidence>
<feature type="repeat" description="TPR" evidence="1">
    <location>
        <begin position="688"/>
        <end position="721"/>
    </location>
</feature>
<dbReference type="InterPro" id="IPR051533">
    <property type="entry name" value="WaaL-like"/>
</dbReference>
<protein>
    <submittedName>
        <fullName evidence="3">Uncharacterized protein</fullName>
    </submittedName>
</protein>
<feature type="transmembrane region" description="Helical" evidence="2">
    <location>
        <begin position="357"/>
        <end position="380"/>
    </location>
</feature>
<comment type="caution">
    <text evidence="3">The sequence shown here is derived from an EMBL/GenBank/DDBJ whole genome shotgun (WGS) entry which is preliminary data.</text>
</comment>
<accession>A0A2H0R569</accession>
<name>A0A2H0R569_9BACT</name>
<dbReference type="Proteomes" id="UP000230232">
    <property type="component" value="Unassembled WGS sequence"/>
</dbReference>
<feature type="transmembrane region" description="Helical" evidence="2">
    <location>
        <begin position="60"/>
        <end position="78"/>
    </location>
</feature>
<dbReference type="PROSITE" id="PS50005">
    <property type="entry name" value="TPR"/>
    <property type="match status" value="1"/>
</dbReference>